<dbReference type="AlphaFoldDB" id="A0A5C1DGK2"/>
<feature type="transmembrane region" description="Helical" evidence="1">
    <location>
        <begin position="12"/>
        <end position="36"/>
    </location>
</feature>
<evidence type="ECO:0000313" key="3">
    <source>
        <dbReference type="Proteomes" id="UP000322079"/>
    </source>
</evidence>
<gene>
    <name evidence="2" type="ORF">FYK34_05650</name>
</gene>
<name>A0A5C1DGK2_9NEIS</name>
<sequence>MLNILLSESQFLILLTAVMAIVIGYLLRALLLPWIVRMRQRQLRYFQPHPYHPADRAPPRQGDPS</sequence>
<evidence type="ECO:0000313" key="2">
    <source>
        <dbReference type="EMBL" id="QEL55087.1"/>
    </source>
</evidence>
<keyword evidence="3" id="KW-1185">Reference proteome</keyword>
<proteinExistence type="predicted"/>
<keyword evidence="1" id="KW-1133">Transmembrane helix</keyword>
<dbReference type="RefSeq" id="WP_149295458.1">
    <property type="nucleotide sequence ID" value="NZ_CP043473.1"/>
</dbReference>
<organism evidence="2 3">
    <name type="scientific">Chromobacterium paludis</name>
    <dbReference type="NCBI Taxonomy" id="2605945"/>
    <lineage>
        <taxon>Bacteria</taxon>
        <taxon>Pseudomonadati</taxon>
        <taxon>Pseudomonadota</taxon>
        <taxon>Betaproteobacteria</taxon>
        <taxon>Neisseriales</taxon>
        <taxon>Chromobacteriaceae</taxon>
        <taxon>Chromobacterium</taxon>
    </lineage>
</organism>
<evidence type="ECO:0000256" key="1">
    <source>
        <dbReference type="SAM" id="Phobius"/>
    </source>
</evidence>
<dbReference type="Proteomes" id="UP000322079">
    <property type="component" value="Chromosome"/>
</dbReference>
<keyword evidence="1" id="KW-0472">Membrane</keyword>
<keyword evidence="1" id="KW-0812">Transmembrane</keyword>
<protein>
    <submittedName>
        <fullName evidence="2">Uncharacterized protein</fullName>
    </submittedName>
</protein>
<dbReference type="EMBL" id="CP043473">
    <property type="protein sequence ID" value="QEL55087.1"/>
    <property type="molecule type" value="Genomic_DNA"/>
</dbReference>
<accession>A0A5C1DGK2</accession>
<dbReference type="KEGG" id="chrm:FYK34_05650"/>
<reference evidence="2 3" key="1">
    <citation type="submission" date="2019-08" db="EMBL/GenBank/DDBJ databases">
        <title>Chromobacterium paludis, a novel bacterium isolated from a Maryland marsh pond.</title>
        <authorList>
            <person name="Blackburn M.B."/>
            <person name="Gundersen-Rindal D.E."/>
        </authorList>
    </citation>
    <scope>NUCLEOTIDE SEQUENCE [LARGE SCALE GENOMIC DNA]</scope>
    <source>
        <strain evidence="3">IIBBL 257-1</strain>
    </source>
</reference>